<evidence type="ECO:0000313" key="2">
    <source>
        <dbReference type="EMBL" id="GAS98971.1"/>
    </source>
</evidence>
<dbReference type="EMBL" id="BCSY01000129">
    <property type="protein sequence ID" value="GAS98971.1"/>
    <property type="molecule type" value="Genomic_DNA"/>
</dbReference>
<accession>A0A100WIZ4</accession>
<dbReference type="InterPro" id="IPR025979">
    <property type="entry name" value="ChrR-like_cupin_dom"/>
</dbReference>
<dbReference type="STRING" id="228230.RMCC_5936"/>
<dbReference type="AlphaFoldDB" id="A0A100WIZ4"/>
<dbReference type="Pfam" id="PF12973">
    <property type="entry name" value="Cupin_7"/>
    <property type="match status" value="1"/>
</dbReference>
<keyword evidence="3" id="KW-1185">Reference proteome</keyword>
<evidence type="ECO:0000259" key="1">
    <source>
        <dbReference type="Pfam" id="PF12973"/>
    </source>
</evidence>
<sequence>MKTPSNQIELTVADSSRMPWDTFVVPQIGAEIPSKELFSDPETGMQVFLLRYAAGFTNVWHTHPHGHGMYVLDGVLNTHKGQYGPGSFVWFPEGGWMEHGATADNDVTFLFITNKPFAICYETDADHPYPMDAGVD</sequence>
<dbReference type="Gene3D" id="2.60.120.10">
    <property type="entry name" value="Jelly Rolls"/>
    <property type="match status" value="1"/>
</dbReference>
<dbReference type="InterPro" id="IPR011051">
    <property type="entry name" value="RmlC_Cupin_sf"/>
</dbReference>
<protein>
    <submittedName>
        <fullName evidence="2">Rmlc-like cupins domain</fullName>
    </submittedName>
</protein>
<organism evidence="2 3">
    <name type="scientific">Mycolicibacterium canariasense</name>
    <name type="common">Mycobacterium canariasense</name>
    <dbReference type="NCBI Taxonomy" id="228230"/>
    <lineage>
        <taxon>Bacteria</taxon>
        <taxon>Bacillati</taxon>
        <taxon>Actinomycetota</taxon>
        <taxon>Actinomycetes</taxon>
        <taxon>Mycobacteriales</taxon>
        <taxon>Mycobacteriaceae</taxon>
        <taxon>Mycolicibacterium</taxon>
    </lineage>
</organism>
<gene>
    <name evidence="2" type="ORF">RMCC_5936</name>
</gene>
<comment type="caution">
    <text evidence="2">The sequence shown here is derived from an EMBL/GenBank/DDBJ whole genome shotgun (WGS) entry which is preliminary data.</text>
</comment>
<proteinExistence type="predicted"/>
<evidence type="ECO:0000313" key="3">
    <source>
        <dbReference type="Proteomes" id="UP000069443"/>
    </source>
</evidence>
<reference evidence="3" key="1">
    <citation type="journal article" date="2016" name="Genome Announc.">
        <title>Draft Genome Sequences of Five Rapidly Growing Mycobacterium Species, M. thermoresistibile, M. fortuitum subsp. acetamidolyticum, M. canariasense, M. brisbanense, and M. novocastrense.</title>
        <authorList>
            <person name="Katahira K."/>
            <person name="Ogura Y."/>
            <person name="Gotoh Y."/>
            <person name="Hayashi T."/>
        </authorList>
    </citation>
    <scope>NUCLEOTIDE SEQUENCE [LARGE SCALE GENOMIC DNA]</scope>
    <source>
        <strain evidence="3">JCM15298</strain>
    </source>
</reference>
<dbReference type="SUPFAM" id="SSF51182">
    <property type="entry name" value="RmlC-like cupins"/>
    <property type="match status" value="1"/>
</dbReference>
<reference evidence="3" key="2">
    <citation type="submission" date="2016-02" db="EMBL/GenBank/DDBJ databases">
        <title>Draft genome sequence of five rapidly growing Mycobacterium species.</title>
        <authorList>
            <person name="Katahira K."/>
            <person name="Gotou Y."/>
            <person name="Iida K."/>
            <person name="Ogura Y."/>
            <person name="Hayashi T."/>
        </authorList>
    </citation>
    <scope>NUCLEOTIDE SEQUENCE [LARGE SCALE GENOMIC DNA]</scope>
    <source>
        <strain evidence="3">JCM15298</strain>
    </source>
</reference>
<dbReference type="RefSeq" id="WP_201029628.1">
    <property type="nucleotide sequence ID" value="NZ_BCSY01000129.1"/>
</dbReference>
<dbReference type="Proteomes" id="UP000069443">
    <property type="component" value="Unassembled WGS sequence"/>
</dbReference>
<name>A0A100WIZ4_MYCCR</name>
<feature type="domain" description="ChrR-like cupin" evidence="1">
    <location>
        <begin position="12"/>
        <end position="117"/>
    </location>
</feature>
<dbReference type="InterPro" id="IPR014710">
    <property type="entry name" value="RmlC-like_jellyroll"/>
</dbReference>